<dbReference type="InterPro" id="IPR018097">
    <property type="entry name" value="EGF_Ca-bd_CS"/>
</dbReference>
<keyword evidence="6 16" id="KW-0732">Signal</keyword>
<evidence type="ECO:0000313" key="18">
    <source>
        <dbReference type="EMBL" id="KAJ6815899.1"/>
    </source>
</evidence>
<keyword evidence="9" id="KW-0653">Protein transport</keyword>
<dbReference type="FunFam" id="3.50.30.30:FF:000001">
    <property type="entry name" value="Vacuolar-sorting receptor 1"/>
    <property type="match status" value="1"/>
</dbReference>
<gene>
    <name evidence="18" type="ORF">M6B38_418665</name>
</gene>
<dbReference type="FunFam" id="2.10.25.10:FF:000178">
    <property type="entry name" value="vacuolar-sorting receptor 1"/>
    <property type="match status" value="1"/>
</dbReference>
<dbReference type="GO" id="GO:0006623">
    <property type="term" value="P:protein targeting to vacuole"/>
    <property type="evidence" value="ECO:0007669"/>
    <property type="project" value="UniProtKB-ARBA"/>
</dbReference>
<keyword evidence="5 15" id="KW-0812">Transmembrane</keyword>
<dbReference type="SUPFAM" id="SSF52025">
    <property type="entry name" value="PA domain"/>
    <property type="match status" value="1"/>
</dbReference>
<evidence type="ECO:0000256" key="5">
    <source>
        <dbReference type="ARBA" id="ARBA00022692"/>
    </source>
</evidence>
<evidence type="ECO:0000256" key="3">
    <source>
        <dbReference type="ARBA" id="ARBA00022448"/>
    </source>
</evidence>
<feature type="transmembrane region" description="Helical" evidence="15">
    <location>
        <begin position="567"/>
        <end position="587"/>
    </location>
</feature>
<reference evidence="18" key="2">
    <citation type="submission" date="2023-04" db="EMBL/GenBank/DDBJ databases">
        <authorList>
            <person name="Bruccoleri R.E."/>
            <person name="Oakeley E.J."/>
            <person name="Faust A.-M."/>
            <person name="Dessus-Babus S."/>
            <person name="Altorfer M."/>
            <person name="Burckhardt D."/>
            <person name="Oertli M."/>
            <person name="Naumann U."/>
            <person name="Petersen F."/>
            <person name="Wong J."/>
        </authorList>
    </citation>
    <scope>NUCLEOTIDE SEQUENCE</scope>
    <source>
        <strain evidence="18">GSM-AAB239-AS_SAM_17_03QT</strain>
        <tissue evidence="18">Leaf</tissue>
    </source>
</reference>
<dbReference type="PANTHER" id="PTHR22702:SF4">
    <property type="entry name" value="VACUOLAR-SORTING RECEPTOR 6-LIKE"/>
    <property type="match status" value="1"/>
</dbReference>
<evidence type="ECO:0000313" key="19">
    <source>
        <dbReference type="Proteomes" id="UP001140949"/>
    </source>
</evidence>
<keyword evidence="11" id="KW-0333">Golgi apparatus</keyword>
<keyword evidence="13" id="KW-1015">Disulfide bond</keyword>
<keyword evidence="19" id="KW-1185">Reference proteome</keyword>
<keyword evidence="12 15" id="KW-0472">Membrane</keyword>
<evidence type="ECO:0000256" key="4">
    <source>
        <dbReference type="ARBA" id="ARBA00022536"/>
    </source>
</evidence>
<keyword evidence="10 15" id="KW-1133">Transmembrane helix</keyword>
<dbReference type="InterPro" id="IPR003137">
    <property type="entry name" value="PA_domain"/>
</dbReference>
<evidence type="ECO:0000256" key="7">
    <source>
        <dbReference type="ARBA" id="ARBA00022737"/>
    </source>
</evidence>
<name>A0AAX6FHS1_IRIPA</name>
<dbReference type="Proteomes" id="UP001140949">
    <property type="component" value="Unassembled WGS sequence"/>
</dbReference>
<sequence>MAAGKPWVFFLLGFLSLVLVSGRFVVEKNSLMVFSPEGMRGKHDSAIGNFGIPQYGGSMAGTVVYPKRNSGACDEFSGSASFKAKPGALPNFLLIDRGDCLFAQKVWNAQNAGASAVLVVDDTNEALITMDLPKEEDEAVKYIQNITIPSALIDKKFGEQLKEAIKSGEMVNVNLDWREAVPHPDDRVEYELWTSSNDECGPKCDTLMDFVKDFKGAAQILEKGGYSQFTPHYITWFCPHAFILSKQCKSQCINHGRYCAPDPEQDFSTGYEGKDVVIENLRQLCVFRVARENKRPWVWWDYATDFHIRCPMKEKKYNKECADTVIKSLGLDIEKIEQCMGDPNADSDSLILKQEQDAQKGRGSRGDVTILPTLIVNNRQYRGKLEKKAVLKAICAGFEETTEPAACLNDDVETNECLNDNGGCWQDKASNITACKDTFRGRVCECPLVNGVQFKGDGYNTCEASGPGRCRINNGGCWKDTQNGDTVSACQESGDNKCQCPPGFKGDGIKSCEDIDECQEKTACQCPECSCKDTWGGYECTCSGDLLYIKEHDTCISKRASEATTTWAVSAILIALAIAGVGAYVVYKYRLRSYMDSEIRAIMAQYMPLDSQNEVPSHHTQEEENLSRA</sequence>
<feature type="domain" description="EGF-like calcium-binding" evidence="17">
    <location>
        <begin position="514"/>
        <end position="556"/>
    </location>
</feature>
<evidence type="ECO:0000256" key="16">
    <source>
        <dbReference type="SAM" id="SignalP"/>
    </source>
</evidence>
<evidence type="ECO:0000256" key="11">
    <source>
        <dbReference type="ARBA" id="ARBA00023034"/>
    </source>
</evidence>
<keyword evidence="14" id="KW-0325">Glycoprotein</keyword>
<feature type="signal peptide" evidence="16">
    <location>
        <begin position="1"/>
        <end position="22"/>
    </location>
</feature>
<proteinExistence type="inferred from homology"/>
<dbReference type="CDD" id="cd00054">
    <property type="entry name" value="EGF_CA"/>
    <property type="match status" value="1"/>
</dbReference>
<dbReference type="InterPro" id="IPR001881">
    <property type="entry name" value="EGF-like_Ca-bd_dom"/>
</dbReference>
<comment type="similarity">
    <text evidence="2">Belongs to the VSR (BP-80) family.</text>
</comment>
<dbReference type="EMBL" id="JANAVB010028398">
    <property type="protein sequence ID" value="KAJ6815899.1"/>
    <property type="molecule type" value="Genomic_DNA"/>
</dbReference>
<evidence type="ECO:0000256" key="10">
    <source>
        <dbReference type="ARBA" id="ARBA00022989"/>
    </source>
</evidence>
<evidence type="ECO:0000259" key="17">
    <source>
        <dbReference type="SMART" id="SM00179"/>
    </source>
</evidence>
<evidence type="ECO:0000256" key="13">
    <source>
        <dbReference type="ARBA" id="ARBA00023157"/>
    </source>
</evidence>
<evidence type="ECO:0000256" key="15">
    <source>
        <dbReference type="SAM" id="Phobius"/>
    </source>
</evidence>
<dbReference type="Gene3D" id="3.50.30.30">
    <property type="match status" value="1"/>
</dbReference>
<dbReference type="InterPro" id="IPR046450">
    <property type="entry name" value="PA_dom_sf"/>
</dbReference>
<dbReference type="Gene3D" id="2.10.25.10">
    <property type="entry name" value="Laminin"/>
    <property type="match status" value="1"/>
</dbReference>
<keyword evidence="18" id="KW-0675">Receptor</keyword>
<dbReference type="Gene3D" id="3.40.30.10">
    <property type="entry name" value="Glutaredoxin"/>
    <property type="match status" value="1"/>
</dbReference>
<dbReference type="PANTHER" id="PTHR22702">
    <property type="entry name" value="PROTEASE-ASSOCIATED DOMAIN-CONTAINING PROTEIN"/>
    <property type="match status" value="1"/>
</dbReference>
<keyword evidence="8" id="KW-0106">Calcium</keyword>
<evidence type="ECO:0000256" key="12">
    <source>
        <dbReference type="ARBA" id="ARBA00023136"/>
    </source>
</evidence>
<keyword evidence="3" id="KW-0813">Transport</keyword>
<accession>A0AAX6FHS1</accession>
<evidence type="ECO:0000256" key="9">
    <source>
        <dbReference type="ARBA" id="ARBA00022927"/>
    </source>
</evidence>
<dbReference type="GO" id="GO:0005509">
    <property type="term" value="F:calcium ion binding"/>
    <property type="evidence" value="ECO:0007669"/>
    <property type="project" value="InterPro"/>
</dbReference>
<dbReference type="AlphaFoldDB" id="A0AAX6FHS1"/>
<reference evidence="18" key="1">
    <citation type="journal article" date="2023" name="GigaByte">
        <title>Genome assembly of the bearded iris, Iris pallida Lam.</title>
        <authorList>
            <person name="Bruccoleri R.E."/>
            <person name="Oakeley E.J."/>
            <person name="Faust A.M.E."/>
            <person name="Altorfer M."/>
            <person name="Dessus-Babus S."/>
            <person name="Burckhardt D."/>
            <person name="Oertli M."/>
            <person name="Naumann U."/>
            <person name="Petersen F."/>
            <person name="Wong J."/>
        </authorList>
    </citation>
    <scope>NUCLEOTIDE SEQUENCE</scope>
    <source>
        <strain evidence="18">GSM-AAB239-AS_SAM_17_03QT</strain>
    </source>
</reference>
<dbReference type="InterPro" id="IPR056858">
    <property type="entry name" value="VSR_TRX"/>
</dbReference>
<feature type="chain" id="PRO_5043847842" evidence="16">
    <location>
        <begin position="23"/>
        <end position="629"/>
    </location>
</feature>
<evidence type="ECO:0000256" key="6">
    <source>
        <dbReference type="ARBA" id="ARBA00022729"/>
    </source>
</evidence>
<dbReference type="InterPro" id="IPR026823">
    <property type="entry name" value="cEGF"/>
</dbReference>
<evidence type="ECO:0000256" key="1">
    <source>
        <dbReference type="ARBA" id="ARBA00004394"/>
    </source>
</evidence>
<evidence type="ECO:0000256" key="2">
    <source>
        <dbReference type="ARBA" id="ARBA00007038"/>
    </source>
</evidence>
<evidence type="ECO:0000256" key="14">
    <source>
        <dbReference type="ARBA" id="ARBA00023180"/>
    </source>
</evidence>
<keyword evidence="7" id="KW-0677">Repeat</keyword>
<keyword evidence="4" id="KW-0245">EGF-like domain</keyword>
<comment type="subcellular location">
    <subcellularLocation>
        <location evidence="1">Golgi apparatus membrane</location>
    </subcellularLocation>
</comment>
<dbReference type="GO" id="GO:0000139">
    <property type="term" value="C:Golgi membrane"/>
    <property type="evidence" value="ECO:0007669"/>
    <property type="project" value="UniProtKB-SubCell"/>
</dbReference>
<dbReference type="SMART" id="SM00179">
    <property type="entry name" value="EGF_CA"/>
    <property type="match status" value="1"/>
</dbReference>
<evidence type="ECO:0000256" key="8">
    <source>
        <dbReference type="ARBA" id="ARBA00022837"/>
    </source>
</evidence>
<dbReference type="Pfam" id="PF02225">
    <property type="entry name" value="PA"/>
    <property type="match status" value="1"/>
</dbReference>
<protein>
    <submittedName>
        <fullName evidence="18">Vacuolar-sorting receptor 3-like</fullName>
    </submittedName>
</protein>
<comment type="caution">
    <text evidence="18">The sequence shown here is derived from an EMBL/GenBank/DDBJ whole genome shotgun (WGS) entry which is preliminary data.</text>
</comment>
<dbReference type="Pfam" id="PF25011">
    <property type="entry name" value="VSR_TRX"/>
    <property type="match status" value="1"/>
</dbReference>
<organism evidence="18 19">
    <name type="scientific">Iris pallida</name>
    <name type="common">Sweet iris</name>
    <dbReference type="NCBI Taxonomy" id="29817"/>
    <lineage>
        <taxon>Eukaryota</taxon>
        <taxon>Viridiplantae</taxon>
        <taxon>Streptophyta</taxon>
        <taxon>Embryophyta</taxon>
        <taxon>Tracheophyta</taxon>
        <taxon>Spermatophyta</taxon>
        <taxon>Magnoliopsida</taxon>
        <taxon>Liliopsida</taxon>
        <taxon>Asparagales</taxon>
        <taxon>Iridaceae</taxon>
        <taxon>Iridoideae</taxon>
        <taxon>Irideae</taxon>
        <taxon>Iris</taxon>
    </lineage>
</organism>
<dbReference type="Pfam" id="PF12662">
    <property type="entry name" value="cEGF"/>
    <property type="match status" value="1"/>
</dbReference>
<dbReference type="PROSITE" id="PS01187">
    <property type="entry name" value="EGF_CA"/>
    <property type="match status" value="1"/>
</dbReference>